<protein>
    <submittedName>
        <fullName evidence="2">Right-handed parallel beta-helix repeat-containing protein</fullName>
    </submittedName>
</protein>
<evidence type="ECO:0000259" key="1">
    <source>
        <dbReference type="Pfam" id="PF12708"/>
    </source>
</evidence>
<proteinExistence type="predicted"/>
<organism evidence="2 3">
    <name type="scientific">Dyella humi</name>
    <dbReference type="NCBI Taxonomy" id="1770547"/>
    <lineage>
        <taxon>Bacteria</taxon>
        <taxon>Pseudomonadati</taxon>
        <taxon>Pseudomonadota</taxon>
        <taxon>Gammaproteobacteria</taxon>
        <taxon>Lysobacterales</taxon>
        <taxon>Rhodanobacteraceae</taxon>
        <taxon>Dyella</taxon>
    </lineage>
</organism>
<dbReference type="SMART" id="SM00710">
    <property type="entry name" value="PbH1"/>
    <property type="match status" value="7"/>
</dbReference>
<dbReference type="SUPFAM" id="SSF51126">
    <property type="entry name" value="Pectin lyase-like"/>
    <property type="match status" value="2"/>
</dbReference>
<dbReference type="InterPro" id="IPR012334">
    <property type="entry name" value="Pectin_lyas_fold"/>
</dbReference>
<dbReference type="InterPro" id="IPR024535">
    <property type="entry name" value="RHGA/B-epi-like_pectate_lyase"/>
</dbReference>
<keyword evidence="3" id="KW-1185">Reference proteome</keyword>
<dbReference type="InterPro" id="IPR011050">
    <property type="entry name" value="Pectin_lyase_fold/virulence"/>
</dbReference>
<sequence length="354" mass="37666">MALPAYATNWWTTTPTVSIGSTVLNVKNFGAMGNGTTDDTAAFQAAINALPTSGGTIVVPDGTYMINALKSINLRSHTRLSMWGSANLQAIPNSADRYWVVRAWNVNNVEIVGGHVYGERSQHQGTVGEWGYCINISGSSNVYVHDIVVGNSWGDGLLVGATGWGKTAVLSNGVTLNRVTSNNNRRQGLSITPATQVYVVNSSFTGSNGTAPQAGIDIEPQTQGTTQQVRLENTTLSNNVGNGLEVHDYVSGLTLNKVTAENNQGYGVFTSGPTNVTITNSTLSQNYLFGVDIAGTTNTVQLVGNTINWNGDTWFYAHSQSIFTPGWALRDITIASTAVNVTQSNNVVSPLRTK</sequence>
<reference evidence="2 3" key="1">
    <citation type="submission" date="2020-10" db="EMBL/GenBank/DDBJ databases">
        <title>Phylogeny of dyella-like bacteria.</title>
        <authorList>
            <person name="Fu J."/>
        </authorList>
    </citation>
    <scope>NUCLEOTIDE SEQUENCE [LARGE SCALE GENOMIC DNA]</scope>
    <source>
        <strain evidence="2 3">DHG40</strain>
    </source>
</reference>
<dbReference type="RefSeq" id="WP_380010700.1">
    <property type="nucleotide sequence ID" value="NZ_JADIKI010000022.1"/>
</dbReference>
<evidence type="ECO:0000313" key="2">
    <source>
        <dbReference type="EMBL" id="MFK2855061.1"/>
    </source>
</evidence>
<dbReference type="Pfam" id="PF12708">
    <property type="entry name" value="Pect-lyase_RHGA_epim"/>
    <property type="match status" value="1"/>
</dbReference>
<dbReference type="InterPro" id="IPR006626">
    <property type="entry name" value="PbH1"/>
</dbReference>
<gene>
    <name evidence="2" type="ORF">ISP18_10710</name>
</gene>
<name>A0ABW8IIN5_9GAMM</name>
<comment type="caution">
    <text evidence="2">The sequence shown here is derived from an EMBL/GenBank/DDBJ whole genome shotgun (WGS) entry which is preliminary data.</text>
</comment>
<dbReference type="EMBL" id="JADIKI010000022">
    <property type="protein sequence ID" value="MFK2855061.1"/>
    <property type="molecule type" value="Genomic_DNA"/>
</dbReference>
<evidence type="ECO:0000313" key="3">
    <source>
        <dbReference type="Proteomes" id="UP001620409"/>
    </source>
</evidence>
<accession>A0ABW8IIN5</accession>
<dbReference type="Gene3D" id="2.160.20.10">
    <property type="entry name" value="Single-stranded right-handed beta-helix, Pectin lyase-like"/>
    <property type="match status" value="1"/>
</dbReference>
<feature type="domain" description="Rhamnogalacturonase A/B/Epimerase-like pectate lyase" evidence="1">
    <location>
        <begin position="24"/>
        <end position="265"/>
    </location>
</feature>
<dbReference type="Proteomes" id="UP001620409">
    <property type="component" value="Unassembled WGS sequence"/>
</dbReference>